<dbReference type="Pfam" id="PF03167">
    <property type="entry name" value="UDG"/>
    <property type="match status" value="1"/>
</dbReference>
<reference evidence="3" key="1">
    <citation type="submission" date="2016-11" db="EMBL/GenBank/DDBJ databases">
        <authorList>
            <person name="Varghese N."/>
            <person name="Submissions S."/>
        </authorList>
    </citation>
    <scope>NUCLEOTIDE SEQUENCE [LARGE SCALE GENOMIC DNA]</scope>
    <source>
        <strain evidence="3">DSM 22638</strain>
    </source>
</reference>
<dbReference type="Proteomes" id="UP000184532">
    <property type="component" value="Unassembled WGS sequence"/>
</dbReference>
<dbReference type="OrthoDB" id="9789139at2"/>
<dbReference type="PANTHER" id="PTHR42160:SF1">
    <property type="entry name" value="URACIL-DNA GLYCOSYLASE SUPERFAMILY PROTEIN"/>
    <property type="match status" value="1"/>
</dbReference>
<sequence>MKQLLSAIRKCEVCAAHLPLGPRPIVAGHPEAKILIIGHAPGTKVHKTGVPWDDQSGKQLRKWMGVTDETFYDETQIAQMPMGFCYPGKGKSGDLPPRPECAPQWHQQLLDQMPNIKLTILIGQYSQKHYLEAKRERNLTETVRNFENYLPNYFVLPHPSPRNRFWLSKNPWFETDVIPEFQKRISKQLKL</sequence>
<accession>A0A1M5KTV8</accession>
<gene>
    <name evidence="2" type="ORF">SAMN04488116_1774</name>
</gene>
<dbReference type="SMART" id="SM00986">
    <property type="entry name" value="UDG"/>
    <property type="match status" value="1"/>
</dbReference>
<evidence type="ECO:0000259" key="1">
    <source>
        <dbReference type="SMART" id="SM00986"/>
    </source>
</evidence>
<dbReference type="SUPFAM" id="SSF52141">
    <property type="entry name" value="Uracil-DNA glycosylase-like"/>
    <property type="match status" value="1"/>
</dbReference>
<dbReference type="InterPro" id="IPR005122">
    <property type="entry name" value="Uracil-DNA_glycosylase-like"/>
</dbReference>
<dbReference type="AlphaFoldDB" id="A0A1M5KTV8"/>
<dbReference type="EMBL" id="FQWL01000002">
    <property type="protein sequence ID" value="SHG56198.1"/>
    <property type="molecule type" value="Genomic_DNA"/>
</dbReference>
<evidence type="ECO:0000313" key="2">
    <source>
        <dbReference type="EMBL" id="SHG56198.1"/>
    </source>
</evidence>
<proteinExistence type="predicted"/>
<keyword evidence="3" id="KW-1185">Reference proteome</keyword>
<dbReference type="CDD" id="cd10033">
    <property type="entry name" value="UDG_like"/>
    <property type="match status" value="1"/>
</dbReference>
<dbReference type="STRING" id="570519.SAMN04488116_1774"/>
<dbReference type="PANTHER" id="PTHR42160">
    <property type="entry name" value="URACIL-DNA GLYCOSYLASE SUPERFAMILY PROTEIN"/>
    <property type="match status" value="1"/>
</dbReference>
<protein>
    <submittedName>
        <fullName evidence="2">Uracil-DNA glycosylase</fullName>
    </submittedName>
</protein>
<dbReference type="InterPro" id="IPR047124">
    <property type="entry name" value="HI_0220.2"/>
</dbReference>
<dbReference type="InterPro" id="IPR036895">
    <property type="entry name" value="Uracil-DNA_glycosylase-like_sf"/>
</dbReference>
<feature type="domain" description="Uracil-DNA glycosylase-like" evidence="1">
    <location>
        <begin position="25"/>
        <end position="182"/>
    </location>
</feature>
<dbReference type="SMART" id="SM00987">
    <property type="entry name" value="UreE_C"/>
    <property type="match status" value="1"/>
</dbReference>
<dbReference type="Gene3D" id="3.40.470.10">
    <property type="entry name" value="Uracil-DNA glycosylase-like domain"/>
    <property type="match status" value="1"/>
</dbReference>
<organism evidence="2 3">
    <name type="scientific">Flagellimonas flava</name>
    <dbReference type="NCBI Taxonomy" id="570519"/>
    <lineage>
        <taxon>Bacteria</taxon>
        <taxon>Pseudomonadati</taxon>
        <taxon>Bacteroidota</taxon>
        <taxon>Flavobacteriia</taxon>
        <taxon>Flavobacteriales</taxon>
        <taxon>Flavobacteriaceae</taxon>
        <taxon>Flagellimonas</taxon>
    </lineage>
</organism>
<dbReference type="RefSeq" id="WP_073178465.1">
    <property type="nucleotide sequence ID" value="NZ_FQWL01000002.1"/>
</dbReference>
<evidence type="ECO:0000313" key="3">
    <source>
        <dbReference type="Proteomes" id="UP000184532"/>
    </source>
</evidence>
<name>A0A1M5KTV8_9FLAO</name>